<organism evidence="1">
    <name type="scientific">Caldiarchaeum subterraneum</name>
    <dbReference type="NCBI Taxonomy" id="311458"/>
    <lineage>
        <taxon>Archaea</taxon>
        <taxon>Nitrososphaerota</taxon>
        <taxon>Candidatus Caldarchaeales</taxon>
        <taxon>Candidatus Caldarchaeaceae</taxon>
        <taxon>Candidatus Caldarchaeum</taxon>
    </lineage>
</organism>
<evidence type="ECO:0000313" key="1">
    <source>
        <dbReference type="EMBL" id="HGL40943.1"/>
    </source>
</evidence>
<name>A0A7J3G5B6_CALS0</name>
<dbReference type="EMBL" id="DTCM01000061">
    <property type="protein sequence ID" value="HGL40943.1"/>
    <property type="molecule type" value="Genomic_DNA"/>
</dbReference>
<accession>A0A7J3G5B6</accession>
<reference evidence="1" key="1">
    <citation type="journal article" date="2020" name="mSystems">
        <title>Genome- and Community-Level Interaction Insights into Carbon Utilization and Element Cycling Functions of Hydrothermarchaeota in Hydrothermal Sediment.</title>
        <authorList>
            <person name="Zhou Z."/>
            <person name="Liu Y."/>
            <person name="Xu W."/>
            <person name="Pan J."/>
            <person name="Luo Z.H."/>
            <person name="Li M."/>
        </authorList>
    </citation>
    <scope>NUCLEOTIDE SEQUENCE [LARGE SCALE GENOMIC DNA]</scope>
    <source>
        <strain evidence="1">SpSt-669</strain>
    </source>
</reference>
<comment type="caution">
    <text evidence="1">The sequence shown here is derived from an EMBL/GenBank/DDBJ whole genome shotgun (WGS) entry which is preliminary data.</text>
</comment>
<dbReference type="InterPro" id="IPR002746">
    <property type="entry name" value="UPF0216"/>
</dbReference>
<gene>
    <name evidence="1" type="ORF">ENU43_04685</name>
</gene>
<protein>
    <submittedName>
        <fullName evidence="1">DUF61 family protein</fullName>
    </submittedName>
</protein>
<sequence>MSFVDDWLAETMRHVNDALPRRAEKLSTLLEMEKPFVETVGGGRHYFDRSELEELLIKLPREVSENLYLPIVFAKNLEMGENTYIVKARGSEAEAFRILMGLRELPRVDNQPYTYKPLVAEFINRYPTLAVIGYI</sequence>
<proteinExistence type="predicted"/>
<dbReference type="AlphaFoldDB" id="A0A7J3G5B6"/>
<dbReference type="Pfam" id="PF01886">
    <property type="entry name" value="DUF61"/>
    <property type="match status" value="1"/>
</dbReference>